<name>A0A7T8QSL9_CALRO</name>
<dbReference type="OrthoDB" id="8120493at2759"/>
<protein>
    <submittedName>
        <fullName evidence="1">Uncharacterized protein</fullName>
    </submittedName>
</protein>
<organism evidence="1 2">
    <name type="scientific">Caligus rogercresseyi</name>
    <name type="common">Sea louse</name>
    <dbReference type="NCBI Taxonomy" id="217165"/>
    <lineage>
        <taxon>Eukaryota</taxon>
        <taxon>Metazoa</taxon>
        <taxon>Ecdysozoa</taxon>
        <taxon>Arthropoda</taxon>
        <taxon>Crustacea</taxon>
        <taxon>Multicrustacea</taxon>
        <taxon>Hexanauplia</taxon>
        <taxon>Copepoda</taxon>
        <taxon>Siphonostomatoida</taxon>
        <taxon>Caligidae</taxon>
        <taxon>Caligus</taxon>
    </lineage>
</organism>
<reference evidence="2" key="1">
    <citation type="submission" date="2021-01" db="EMBL/GenBank/DDBJ databases">
        <title>Caligus Genome Assembly.</title>
        <authorList>
            <person name="Gallardo-Escarate C."/>
        </authorList>
    </citation>
    <scope>NUCLEOTIDE SEQUENCE [LARGE SCALE GENOMIC DNA]</scope>
</reference>
<dbReference type="Proteomes" id="UP000595437">
    <property type="component" value="Chromosome 4"/>
</dbReference>
<accession>A0A7T8QSL9</accession>
<feature type="non-terminal residue" evidence="1">
    <location>
        <position position="64"/>
    </location>
</feature>
<proteinExistence type="predicted"/>
<sequence length="64" mass="7189">TCAAFPLFHALTGCDTVSDLQEEKEDGTWETWKAFPEVTEAFNDILKMEADVSEQNQFTAGAFR</sequence>
<dbReference type="AlphaFoldDB" id="A0A7T8QSL9"/>
<feature type="non-terminal residue" evidence="1">
    <location>
        <position position="1"/>
    </location>
</feature>
<keyword evidence="2" id="KW-1185">Reference proteome</keyword>
<evidence type="ECO:0000313" key="2">
    <source>
        <dbReference type="Proteomes" id="UP000595437"/>
    </source>
</evidence>
<dbReference type="EMBL" id="CP045893">
    <property type="protein sequence ID" value="QQP53583.1"/>
    <property type="molecule type" value="Genomic_DNA"/>
</dbReference>
<evidence type="ECO:0000313" key="1">
    <source>
        <dbReference type="EMBL" id="QQP53583.1"/>
    </source>
</evidence>
<gene>
    <name evidence="1" type="ORF">FKW44_006108</name>
</gene>